<sequence>MPQNPFFPFPDETPSSPRGSSLALTEEAGIAHSSRIMRQRNGARLILAISIAALLLATLTGCGGPFSESTVEAARNQPSFGALRHNPAAYQGRLVILGGKIAQIQNRKSATVLEIVQHPLGSGERPSSTDQSGGRFLAVTPKFLDPTIYKRGKEVTVAGRVSGVQPGRIGKRSYSYPVISISQIHLWRPVSAVGSDYDWAMMNWGYEPGMWGPGMGFFPGFGMW</sequence>
<dbReference type="EMBL" id="CABFUZ020000148">
    <property type="protein sequence ID" value="VVM07160.1"/>
    <property type="molecule type" value="Genomic_DNA"/>
</dbReference>
<keyword evidence="4" id="KW-1185">Reference proteome</keyword>
<evidence type="ECO:0000313" key="4">
    <source>
        <dbReference type="Proteomes" id="UP000381693"/>
    </source>
</evidence>
<accession>A0A5E6MD80</accession>
<evidence type="ECO:0000256" key="2">
    <source>
        <dbReference type="SAM" id="Phobius"/>
    </source>
</evidence>
<feature type="transmembrane region" description="Helical" evidence="2">
    <location>
        <begin position="45"/>
        <end position="66"/>
    </location>
</feature>
<dbReference type="NCBIfam" id="TIGR00752">
    <property type="entry name" value="slp"/>
    <property type="match status" value="1"/>
</dbReference>
<keyword evidence="2" id="KW-0472">Membrane</keyword>
<dbReference type="PANTHER" id="PTHR37530:SF1">
    <property type="entry name" value="OUTER MEMBRANE PROTEIN SLP"/>
    <property type="match status" value="1"/>
</dbReference>
<name>A0A5E6MD80_9BACT</name>
<dbReference type="InterPro" id="IPR004658">
    <property type="entry name" value="OMP_Slp"/>
</dbReference>
<evidence type="ECO:0000256" key="1">
    <source>
        <dbReference type="SAM" id="MobiDB-lite"/>
    </source>
</evidence>
<keyword evidence="2" id="KW-1133">Transmembrane helix</keyword>
<comment type="caution">
    <text evidence="3">The sequence shown here is derived from an EMBL/GenBank/DDBJ whole genome shotgun (WGS) entry which is preliminary data.</text>
</comment>
<dbReference type="Proteomes" id="UP000381693">
    <property type="component" value="Unassembled WGS sequence"/>
</dbReference>
<reference evidence="3" key="1">
    <citation type="submission" date="2019-09" db="EMBL/GenBank/DDBJ databases">
        <authorList>
            <person name="Cremers G."/>
        </authorList>
    </citation>
    <scope>NUCLEOTIDE SEQUENCE [LARGE SCALE GENOMIC DNA]</scope>
    <source>
        <strain evidence="3">3B</strain>
    </source>
</reference>
<keyword evidence="2" id="KW-0812">Transmembrane</keyword>
<dbReference type="PANTHER" id="PTHR37530">
    <property type="entry name" value="OUTER MEMBRANE PROTEIN SLP"/>
    <property type="match status" value="1"/>
</dbReference>
<proteinExistence type="predicted"/>
<evidence type="ECO:0000313" key="3">
    <source>
        <dbReference type="EMBL" id="VVM07160.1"/>
    </source>
</evidence>
<dbReference type="GO" id="GO:0019867">
    <property type="term" value="C:outer membrane"/>
    <property type="evidence" value="ECO:0007669"/>
    <property type="project" value="InterPro"/>
</dbReference>
<feature type="region of interest" description="Disordered" evidence="1">
    <location>
        <begin position="1"/>
        <end position="21"/>
    </location>
</feature>
<organism evidence="3 4">
    <name type="scientific">Methylacidimicrobium cyclopophantes</name>
    <dbReference type="NCBI Taxonomy" id="1041766"/>
    <lineage>
        <taxon>Bacteria</taxon>
        <taxon>Pseudomonadati</taxon>
        <taxon>Verrucomicrobiota</taxon>
        <taxon>Methylacidimicrobium</taxon>
    </lineage>
</organism>
<gene>
    <name evidence="3" type="primary">slp</name>
    <name evidence="3" type="ORF">MAMC_01460</name>
</gene>
<dbReference type="Pfam" id="PF03843">
    <property type="entry name" value="Slp"/>
    <property type="match status" value="1"/>
</dbReference>
<protein>
    <submittedName>
        <fullName evidence="3">Outer membrane protein slp</fullName>
    </submittedName>
</protein>
<dbReference type="AlphaFoldDB" id="A0A5E6MD80"/>